<gene>
    <name evidence="2" type="ORF">COY32_04160</name>
</gene>
<dbReference type="PANTHER" id="PTHR36851:SF1">
    <property type="entry name" value="GLYCO_TRANS_2-LIKE DOMAIN-CONTAINING PROTEIN"/>
    <property type="match status" value="1"/>
</dbReference>
<evidence type="ECO:0000313" key="2">
    <source>
        <dbReference type="EMBL" id="PIZ46018.1"/>
    </source>
</evidence>
<keyword evidence="1" id="KW-0472">Membrane</keyword>
<feature type="transmembrane region" description="Helical" evidence="1">
    <location>
        <begin position="366"/>
        <end position="386"/>
    </location>
</feature>
<feature type="transmembrane region" description="Helical" evidence="1">
    <location>
        <begin position="15"/>
        <end position="38"/>
    </location>
</feature>
<feature type="transmembrane region" description="Helical" evidence="1">
    <location>
        <begin position="398"/>
        <end position="419"/>
    </location>
</feature>
<keyword evidence="1" id="KW-1133">Transmembrane helix</keyword>
<dbReference type="Proteomes" id="UP000228920">
    <property type="component" value="Unassembled WGS sequence"/>
</dbReference>
<dbReference type="EMBL" id="PFNL01000115">
    <property type="protein sequence ID" value="PIZ46018.1"/>
    <property type="molecule type" value="Genomic_DNA"/>
</dbReference>
<name>A0A2M7TI72_UNCKA</name>
<keyword evidence="1" id="KW-0812">Transmembrane</keyword>
<feature type="transmembrane region" description="Helical" evidence="1">
    <location>
        <begin position="440"/>
        <end position="459"/>
    </location>
</feature>
<evidence type="ECO:0000313" key="3">
    <source>
        <dbReference type="Proteomes" id="UP000228920"/>
    </source>
</evidence>
<dbReference type="AlphaFoldDB" id="A0A2M7TI72"/>
<evidence type="ECO:0008006" key="4">
    <source>
        <dbReference type="Google" id="ProtNLM"/>
    </source>
</evidence>
<evidence type="ECO:0000256" key="1">
    <source>
        <dbReference type="SAM" id="Phobius"/>
    </source>
</evidence>
<dbReference type="Gene3D" id="3.90.550.10">
    <property type="entry name" value="Spore Coat Polysaccharide Biosynthesis Protein SpsA, Chain A"/>
    <property type="match status" value="1"/>
</dbReference>
<dbReference type="SUPFAM" id="SSF53448">
    <property type="entry name" value="Nucleotide-diphospho-sugar transferases"/>
    <property type="match status" value="1"/>
</dbReference>
<accession>A0A2M7TI72</accession>
<protein>
    <recommendedName>
        <fullName evidence="4">Glycosyltransferase 2-like domain-containing protein</fullName>
    </recommendedName>
</protein>
<dbReference type="InterPro" id="IPR029044">
    <property type="entry name" value="Nucleotide-diphossugar_trans"/>
</dbReference>
<proteinExistence type="predicted"/>
<comment type="caution">
    <text evidence="2">The sequence shown here is derived from an EMBL/GenBank/DDBJ whole genome shotgun (WGS) entry which is preliminary data.</text>
</comment>
<sequence>MVPGFLTWVVLTSPLWLSLNLPFMMAYGIIFLDVYWLYRAIKSGLFSVIGYKSYIRNLHVLWWDKLLADFPQTHSDIEHILIIPTYKEPEYVIRSTLKGIASSVYDLSHVRVILALEEREDDVLKLAKKNVAAEYSSVFANVYVTEHPSTIEGEVVGPGSNRTWSVKSLWEKLDTDINIDNTILTTLDADFVIHPQFLAGLTHKYLSTENVKQKSFTGVFIYSNNYWQAPAPMRIIASSHTINQLAELVEPWKYVIFSSHSLNLRTLSEVGFWSSDHVNDDSRLYWTALYHFKGDFEVLPHWMPIYADTVLDSTWSTTYVNQYKQLQRWAYGVEHRPFIYKKTLTETHIPLGRRIERLLFVVRADLIWSTIAYITGFGSLLLVTVNPYFRETVLGTNLVFYSGAILTFAIVGLMPTAYLNHKLFSPMPKDWSIFHKIIGNVQLLLTPLVLMTFGSIPAIDAQTRLMLGKYLSFRVTLKHRNKVVDDTRS</sequence>
<organism evidence="2 3">
    <name type="scientific">candidate division WWE3 bacterium CG_4_10_14_0_2_um_filter_41_14</name>
    <dbReference type="NCBI Taxonomy" id="1975072"/>
    <lineage>
        <taxon>Bacteria</taxon>
        <taxon>Katanobacteria</taxon>
    </lineage>
</organism>
<reference evidence="3" key="1">
    <citation type="submission" date="2017-09" db="EMBL/GenBank/DDBJ databases">
        <title>Depth-based differentiation of microbial function through sediment-hosted aquifers and enrichment of novel symbionts in the deep terrestrial subsurface.</title>
        <authorList>
            <person name="Probst A.J."/>
            <person name="Ladd B."/>
            <person name="Jarett J.K."/>
            <person name="Geller-Mcgrath D.E."/>
            <person name="Sieber C.M.K."/>
            <person name="Emerson J.B."/>
            <person name="Anantharaman K."/>
            <person name="Thomas B.C."/>
            <person name="Malmstrom R."/>
            <person name="Stieglmeier M."/>
            <person name="Klingl A."/>
            <person name="Woyke T."/>
            <person name="Ryan C.M."/>
            <person name="Banfield J.F."/>
        </authorList>
    </citation>
    <scope>NUCLEOTIDE SEQUENCE [LARGE SCALE GENOMIC DNA]</scope>
</reference>
<dbReference type="PANTHER" id="PTHR36851">
    <property type="entry name" value="UNNAMED PRODUCT"/>
    <property type="match status" value="1"/>
</dbReference>